<sequence length="466" mass="52684">MGIRLPTGKMCGLCSRGLALDHRENELLRASIALRRCQRVFQFYASHANADFVIEGELQQSANALRAAQDRVRILQSDADFYAELMAMFPGAPGGKPGLQRRSIVCRPSSLRNELSRDRIPPPRPERPEHDMPPAMMKDLFGVIGYAEPLDDRKAPVDASVPTLKHLRLLAGPLNEKSKVRRDGIDPDDGDARARPLIDDHDHVATRPFRTSDKSATYHDELSKPGSFHQRAPGYPRHDGEDDFAIEFAPEEDEDVVEYSASRHRLDCYGGWPEDYRMIGTEAFEIKDPAAWDEYYEKIHGRKIDGQEGKEEPIKKPSGYIGKGGEEVGDARHNESRAEEHSGNRGHCEGYKVGHDGEEKAEVKREKGKGRMVSDRAGNGVWEECDDGPGPRRGYVLGNSGEGKVEKRRWKGKGRMIYDEAGNEDWKAMGYVIGPVREVDRKNRRNNSRRQVDTYRQDMEFLGIRY</sequence>
<feature type="compositionally biased region" description="Basic and acidic residues" evidence="1">
    <location>
        <begin position="210"/>
        <end position="223"/>
    </location>
</feature>
<dbReference type="AlphaFoldDB" id="A0A2K1QQV5"/>
<feature type="compositionally biased region" description="Basic and acidic residues" evidence="1">
    <location>
        <begin position="114"/>
        <end position="132"/>
    </location>
</feature>
<feature type="region of interest" description="Disordered" evidence="1">
    <location>
        <begin position="111"/>
        <end position="134"/>
    </location>
</feature>
<dbReference type="InParanoid" id="A0A2K1QQV5"/>
<evidence type="ECO:0000313" key="3">
    <source>
        <dbReference type="Proteomes" id="UP000243797"/>
    </source>
</evidence>
<evidence type="ECO:0000256" key="1">
    <source>
        <dbReference type="SAM" id="MobiDB-lite"/>
    </source>
</evidence>
<feature type="compositionally biased region" description="Basic and acidic residues" evidence="1">
    <location>
        <begin position="324"/>
        <end position="365"/>
    </location>
</feature>
<dbReference type="EMBL" id="NKHZ01000051">
    <property type="protein sequence ID" value="PNS17425.1"/>
    <property type="molecule type" value="Genomic_DNA"/>
</dbReference>
<organism evidence="2 3">
    <name type="scientific">Sphaceloma murrayae</name>
    <dbReference type="NCBI Taxonomy" id="2082308"/>
    <lineage>
        <taxon>Eukaryota</taxon>
        <taxon>Fungi</taxon>
        <taxon>Dikarya</taxon>
        <taxon>Ascomycota</taxon>
        <taxon>Pezizomycotina</taxon>
        <taxon>Dothideomycetes</taxon>
        <taxon>Dothideomycetidae</taxon>
        <taxon>Myriangiales</taxon>
        <taxon>Elsinoaceae</taxon>
        <taxon>Sphaceloma</taxon>
    </lineage>
</organism>
<dbReference type="Proteomes" id="UP000243797">
    <property type="component" value="Unassembled WGS sequence"/>
</dbReference>
<accession>A0A2K1QQV5</accession>
<protein>
    <submittedName>
        <fullName evidence="2">Uncharacterized protein</fullName>
    </submittedName>
</protein>
<comment type="caution">
    <text evidence="2">The sequence shown here is derived from an EMBL/GenBank/DDBJ whole genome shotgun (WGS) entry which is preliminary data.</text>
</comment>
<reference evidence="2 3" key="1">
    <citation type="submission" date="2017-06" db="EMBL/GenBank/DDBJ databases">
        <title>Draft genome sequence of a variant of Elsinoe murrayae.</title>
        <authorList>
            <person name="Cheng Q."/>
        </authorList>
    </citation>
    <scope>NUCLEOTIDE SEQUENCE [LARGE SCALE GENOMIC DNA]</scope>
    <source>
        <strain evidence="2 3">CQ-2017a</strain>
    </source>
</reference>
<proteinExistence type="predicted"/>
<keyword evidence="3" id="KW-1185">Reference proteome</keyword>
<feature type="region of interest" description="Disordered" evidence="1">
    <location>
        <begin position="210"/>
        <end position="234"/>
    </location>
</feature>
<feature type="compositionally biased region" description="Basic and acidic residues" evidence="1">
    <location>
        <begin position="306"/>
        <end position="315"/>
    </location>
</feature>
<evidence type="ECO:0000313" key="2">
    <source>
        <dbReference type="EMBL" id="PNS17425.1"/>
    </source>
</evidence>
<name>A0A2K1QQV5_9PEZI</name>
<gene>
    <name evidence="2" type="ORF">CAC42_7108</name>
</gene>
<feature type="region of interest" description="Disordered" evidence="1">
    <location>
        <begin position="306"/>
        <end position="404"/>
    </location>
</feature>